<proteinExistence type="predicted"/>
<keyword evidence="2" id="KW-0732">Signal</keyword>
<feature type="compositionally biased region" description="Acidic residues" evidence="1">
    <location>
        <begin position="96"/>
        <end position="126"/>
    </location>
</feature>
<evidence type="ECO:0000256" key="1">
    <source>
        <dbReference type="SAM" id="MobiDB-lite"/>
    </source>
</evidence>
<feature type="chain" id="PRO_5036116500" evidence="2">
    <location>
        <begin position="20"/>
        <end position="126"/>
    </location>
</feature>
<evidence type="ECO:0000313" key="4">
    <source>
        <dbReference type="EMBL" id="VFT96919.1"/>
    </source>
</evidence>
<name>A0A485LF69_9STRA</name>
<keyword evidence="5" id="KW-1185">Reference proteome</keyword>
<evidence type="ECO:0000313" key="3">
    <source>
        <dbReference type="EMBL" id="KAF0688130.1"/>
    </source>
</evidence>
<reference evidence="3" key="2">
    <citation type="submission" date="2019-06" db="EMBL/GenBank/DDBJ databases">
        <title>Genomics analysis of Aphanomyces spp. identifies a new class of oomycete effector associated with host adaptation.</title>
        <authorList>
            <person name="Gaulin E."/>
        </authorList>
    </citation>
    <scope>NUCLEOTIDE SEQUENCE</scope>
    <source>
        <strain evidence="3">CBS 578.67</strain>
    </source>
</reference>
<gene>
    <name evidence="4" type="primary">Aste57867_20226</name>
    <name evidence="3" type="ORF">As57867_020160</name>
    <name evidence="4" type="ORF">ASTE57867_20226</name>
</gene>
<evidence type="ECO:0000313" key="5">
    <source>
        <dbReference type="Proteomes" id="UP000332933"/>
    </source>
</evidence>
<feature type="compositionally biased region" description="Acidic residues" evidence="1">
    <location>
        <begin position="53"/>
        <end position="85"/>
    </location>
</feature>
<dbReference type="EMBL" id="CAADRA010006782">
    <property type="protein sequence ID" value="VFT96919.1"/>
    <property type="molecule type" value="Genomic_DNA"/>
</dbReference>
<protein>
    <submittedName>
        <fullName evidence="4">Aste57867_20226 protein</fullName>
    </submittedName>
</protein>
<feature type="region of interest" description="Disordered" evidence="1">
    <location>
        <begin position="53"/>
        <end position="126"/>
    </location>
</feature>
<dbReference type="EMBL" id="VJMH01006759">
    <property type="protein sequence ID" value="KAF0688130.1"/>
    <property type="molecule type" value="Genomic_DNA"/>
</dbReference>
<feature type="signal peptide" evidence="2">
    <location>
        <begin position="1"/>
        <end position="19"/>
    </location>
</feature>
<evidence type="ECO:0000256" key="2">
    <source>
        <dbReference type="SAM" id="SignalP"/>
    </source>
</evidence>
<reference evidence="4 5" key="1">
    <citation type="submission" date="2019-03" db="EMBL/GenBank/DDBJ databases">
        <authorList>
            <person name="Gaulin E."/>
            <person name="Dumas B."/>
        </authorList>
    </citation>
    <scope>NUCLEOTIDE SEQUENCE [LARGE SCALE GENOMIC DNA]</scope>
    <source>
        <strain evidence="4">CBS 568.67</strain>
    </source>
</reference>
<accession>A0A485LF69</accession>
<sequence length="126" mass="13902">MQLSLVLFAGVVAAALSDAAPLGRHLRAGHTLRDVDGDNILRDPTYNMDVSLDEAEEDDIEGGEDDIVGDEDDVDGDDDDEEGLLEQDTLTFNAENFEEEDEDVAFDENDNEDDDIDDDEYDGDDE</sequence>
<dbReference type="AlphaFoldDB" id="A0A485LF69"/>
<dbReference type="Proteomes" id="UP000332933">
    <property type="component" value="Unassembled WGS sequence"/>
</dbReference>
<organism evidence="4 5">
    <name type="scientific">Aphanomyces stellatus</name>
    <dbReference type="NCBI Taxonomy" id="120398"/>
    <lineage>
        <taxon>Eukaryota</taxon>
        <taxon>Sar</taxon>
        <taxon>Stramenopiles</taxon>
        <taxon>Oomycota</taxon>
        <taxon>Saprolegniomycetes</taxon>
        <taxon>Saprolegniales</taxon>
        <taxon>Verrucalvaceae</taxon>
        <taxon>Aphanomyces</taxon>
    </lineage>
</organism>